<keyword evidence="8" id="KW-1185">Reference proteome</keyword>
<dbReference type="SUPFAM" id="SSF101148">
    <property type="entry name" value="Plant invertase/pectin methylesterase inhibitor"/>
    <property type="match status" value="1"/>
</dbReference>
<dbReference type="InterPro" id="IPR006501">
    <property type="entry name" value="Pectinesterase_inhib_dom"/>
</dbReference>
<evidence type="ECO:0000313" key="7">
    <source>
        <dbReference type="EMBL" id="KAL2464253.1"/>
    </source>
</evidence>
<dbReference type="SMART" id="SM00856">
    <property type="entry name" value="PMEI"/>
    <property type="match status" value="1"/>
</dbReference>
<feature type="domain" description="Pectinesterase inhibitor" evidence="6">
    <location>
        <begin position="151"/>
        <end position="295"/>
    </location>
</feature>
<protein>
    <submittedName>
        <fullName evidence="7">Plant invertase/pectin methylesterase inhibitor superfamily protein</fullName>
    </submittedName>
</protein>
<accession>A0ABD1PK18</accession>
<dbReference type="NCBIfam" id="TIGR01614">
    <property type="entry name" value="PME_inhib"/>
    <property type="match status" value="1"/>
</dbReference>
<evidence type="ECO:0000256" key="2">
    <source>
        <dbReference type="ARBA" id="ARBA00023157"/>
    </source>
</evidence>
<dbReference type="InterPro" id="IPR035513">
    <property type="entry name" value="Invertase/methylesterase_inhib"/>
</dbReference>
<organism evidence="7 8">
    <name type="scientific">Forsythia ovata</name>
    <dbReference type="NCBI Taxonomy" id="205694"/>
    <lineage>
        <taxon>Eukaryota</taxon>
        <taxon>Viridiplantae</taxon>
        <taxon>Streptophyta</taxon>
        <taxon>Embryophyta</taxon>
        <taxon>Tracheophyta</taxon>
        <taxon>Spermatophyta</taxon>
        <taxon>Magnoliopsida</taxon>
        <taxon>eudicotyledons</taxon>
        <taxon>Gunneridae</taxon>
        <taxon>Pentapetalae</taxon>
        <taxon>asterids</taxon>
        <taxon>lamiids</taxon>
        <taxon>Lamiales</taxon>
        <taxon>Oleaceae</taxon>
        <taxon>Forsythieae</taxon>
        <taxon>Forsythia</taxon>
    </lineage>
</organism>
<dbReference type="PANTHER" id="PTHR36710">
    <property type="entry name" value="PECTINESTERASE INHIBITOR-LIKE"/>
    <property type="match status" value="1"/>
</dbReference>
<feature type="chain" id="PRO_5044891164" evidence="5">
    <location>
        <begin position="29"/>
        <end position="301"/>
    </location>
</feature>
<comment type="caution">
    <text evidence="7">The sequence shown here is derived from an EMBL/GenBank/DDBJ whole genome shotgun (WGS) entry which is preliminary data.</text>
</comment>
<proteinExistence type="inferred from homology"/>
<feature type="signal peptide" evidence="5">
    <location>
        <begin position="1"/>
        <end position="28"/>
    </location>
</feature>
<feature type="compositionally biased region" description="Polar residues" evidence="4">
    <location>
        <begin position="88"/>
        <end position="109"/>
    </location>
</feature>
<dbReference type="InterPro" id="IPR052421">
    <property type="entry name" value="PCW_Enzyme_Inhibitor"/>
</dbReference>
<feature type="compositionally biased region" description="Low complexity" evidence="4">
    <location>
        <begin position="76"/>
        <end position="87"/>
    </location>
</feature>
<name>A0ABD1PK18_9LAMI</name>
<reference evidence="8" key="1">
    <citation type="submission" date="2024-07" db="EMBL/GenBank/DDBJ databases">
        <title>Two chromosome-level genome assemblies of Korean endemic species Abeliophyllum distichum and Forsythia ovata (Oleaceae).</title>
        <authorList>
            <person name="Jang H."/>
        </authorList>
    </citation>
    <scope>NUCLEOTIDE SEQUENCE [LARGE SCALE GENOMIC DNA]</scope>
</reference>
<dbReference type="PANTHER" id="PTHR36710:SF18">
    <property type="entry name" value="PECTINESTERASE INHIBITOR 5-RELATED"/>
    <property type="match status" value="1"/>
</dbReference>
<keyword evidence="1 5" id="KW-0732">Signal</keyword>
<dbReference type="AlphaFoldDB" id="A0ABD1PK18"/>
<feature type="region of interest" description="Disordered" evidence="4">
    <location>
        <begin position="44"/>
        <end position="132"/>
    </location>
</feature>
<keyword evidence="2" id="KW-1015">Disulfide bond</keyword>
<sequence>MESHGCYRLLFVFFFVNVFFHLAQHTHAYRSAVDMTLSPDRAPNFQPVSSPRATSVPIVNSPASSLGPASVPTANSPVSSPEPASVPTANSPVFSSGPASVPTANSPMNYVSYPPSGADAPSEPNLPSQVDASATLNPANLDLSSGITEKNVDPKVQKICDSTDHPLLCLGTVLPLLHHKTDSFSILEVSVKASSELTKFALSMAKKFSNMPGVPPKVASILRECKDSYDEAMYNFEKAMNALLERDIGTLNTMLSAVITDIGDCEDELSGTGSTSPLSNYAEKLTNMTSNCLAIASLLQD</sequence>
<feature type="compositionally biased region" description="Polar residues" evidence="4">
    <location>
        <begin position="46"/>
        <end position="64"/>
    </location>
</feature>
<evidence type="ECO:0000256" key="1">
    <source>
        <dbReference type="ARBA" id="ARBA00022729"/>
    </source>
</evidence>
<dbReference type="EMBL" id="JBFOLJ010000018">
    <property type="protein sequence ID" value="KAL2464253.1"/>
    <property type="molecule type" value="Genomic_DNA"/>
</dbReference>
<evidence type="ECO:0000313" key="8">
    <source>
        <dbReference type="Proteomes" id="UP001604277"/>
    </source>
</evidence>
<dbReference type="Gene3D" id="1.20.140.40">
    <property type="entry name" value="Invertase/pectin methylesterase inhibitor family protein"/>
    <property type="match status" value="1"/>
</dbReference>
<comment type="similarity">
    <text evidence="3">Belongs to the PMEI family.</text>
</comment>
<evidence type="ECO:0000256" key="5">
    <source>
        <dbReference type="SAM" id="SignalP"/>
    </source>
</evidence>
<evidence type="ECO:0000259" key="6">
    <source>
        <dbReference type="SMART" id="SM00856"/>
    </source>
</evidence>
<dbReference type="Proteomes" id="UP001604277">
    <property type="component" value="Unassembled WGS sequence"/>
</dbReference>
<dbReference type="CDD" id="cd15800">
    <property type="entry name" value="PMEI-like_2"/>
    <property type="match status" value="1"/>
</dbReference>
<evidence type="ECO:0000256" key="3">
    <source>
        <dbReference type="ARBA" id="ARBA00038471"/>
    </source>
</evidence>
<dbReference type="Pfam" id="PF04043">
    <property type="entry name" value="PMEI"/>
    <property type="match status" value="1"/>
</dbReference>
<evidence type="ECO:0000256" key="4">
    <source>
        <dbReference type="SAM" id="MobiDB-lite"/>
    </source>
</evidence>
<gene>
    <name evidence="7" type="ORF">Fot_52209</name>
</gene>